<organism evidence="5">
    <name type="scientific">Siphoviridae sp. ctCIv11</name>
    <dbReference type="NCBI Taxonomy" id="2827806"/>
    <lineage>
        <taxon>Viruses</taxon>
        <taxon>Duplodnaviria</taxon>
        <taxon>Heunggongvirae</taxon>
        <taxon>Uroviricota</taxon>
        <taxon>Caudoviricetes</taxon>
    </lineage>
</organism>
<accession>A0A8S5S1F0</accession>
<sequence length="170" mass="20122">MKHGFHSIVTYTTRPMRKGEISDVTYHYISNEEFLKKIDEDFFVEWEKYRVGESVWYYGTAKEDIKDADEKSVIILTPDGVIDILKYDSIKPVVIYLYSNIDTIRKRLSKRNDNKDKAEDRIKRDAKDFKYADLLANKIVYNNDGTSVNEVVDSVINQYRKVLEEWEEMV</sequence>
<dbReference type="PROSITE" id="PS50052">
    <property type="entry name" value="GUANYLATE_KINASE_2"/>
    <property type="match status" value="1"/>
</dbReference>
<evidence type="ECO:0000256" key="1">
    <source>
        <dbReference type="ARBA" id="ARBA00005790"/>
    </source>
</evidence>
<protein>
    <submittedName>
        <fullName evidence="5">Guanylate kinase</fullName>
    </submittedName>
</protein>
<dbReference type="InterPro" id="IPR008144">
    <property type="entry name" value="Guanylate_kin-like_dom"/>
</dbReference>
<evidence type="ECO:0000313" key="5">
    <source>
        <dbReference type="EMBL" id="DAF44844.1"/>
    </source>
</evidence>
<evidence type="ECO:0000259" key="4">
    <source>
        <dbReference type="PROSITE" id="PS50052"/>
    </source>
</evidence>
<evidence type="ECO:0000256" key="3">
    <source>
        <dbReference type="ARBA" id="ARBA00022777"/>
    </source>
</evidence>
<dbReference type="Gene3D" id="3.40.50.300">
    <property type="entry name" value="P-loop containing nucleotide triphosphate hydrolases"/>
    <property type="match status" value="1"/>
</dbReference>
<dbReference type="SMART" id="SM00072">
    <property type="entry name" value="GuKc"/>
    <property type="match status" value="1"/>
</dbReference>
<dbReference type="InterPro" id="IPR008145">
    <property type="entry name" value="GK/Ca_channel_bsu"/>
</dbReference>
<proteinExistence type="inferred from homology"/>
<dbReference type="PANTHER" id="PTHR23117:SF13">
    <property type="entry name" value="GUANYLATE KINASE"/>
    <property type="match status" value="1"/>
</dbReference>
<comment type="similarity">
    <text evidence="1">Belongs to the guanylate kinase family.</text>
</comment>
<reference evidence="5" key="1">
    <citation type="journal article" date="2021" name="Proc. Natl. Acad. Sci. U.S.A.">
        <title>A Catalog of Tens of Thousands of Viruses from Human Metagenomes Reveals Hidden Associations with Chronic Diseases.</title>
        <authorList>
            <person name="Tisza M.J."/>
            <person name="Buck C.B."/>
        </authorList>
    </citation>
    <scope>NUCLEOTIDE SEQUENCE</scope>
    <source>
        <strain evidence="5">CtCIv11</strain>
    </source>
</reference>
<dbReference type="InterPro" id="IPR027417">
    <property type="entry name" value="P-loop_NTPase"/>
</dbReference>
<dbReference type="GO" id="GO:0004385">
    <property type="term" value="F:GMP kinase activity"/>
    <property type="evidence" value="ECO:0007669"/>
    <property type="project" value="TreeGrafter"/>
</dbReference>
<dbReference type="EMBL" id="BK032513">
    <property type="protein sequence ID" value="DAF44844.1"/>
    <property type="molecule type" value="Genomic_DNA"/>
</dbReference>
<feature type="domain" description="Guanylate kinase-like" evidence="4">
    <location>
        <begin position="1"/>
        <end position="164"/>
    </location>
</feature>
<dbReference type="Pfam" id="PF00625">
    <property type="entry name" value="Guanylate_kin"/>
    <property type="match status" value="1"/>
</dbReference>
<name>A0A8S5S1F0_9CAUD</name>
<keyword evidence="2" id="KW-0808">Transferase</keyword>
<dbReference type="PANTHER" id="PTHR23117">
    <property type="entry name" value="GUANYLATE KINASE-RELATED"/>
    <property type="match status" value="1"/>
</dbReference>
<evidence type="ECO:0000256" key="2">
    <source>
        <dbReference type="ARBA" id="ARBA00022679"/>
    </source>
</evidence>
<keyword evidence="3 5" id="KW-0418">Kinase</keyword>
<dbReference type="SUPFAM" id="SSF52540">
    <property type="entry name" value="P-loop containing nucleoside triphosphate hydrolases"/>
    <property type="match status" value="1"/>
</dbReference>